<dbReference type="FunFam" id="3.40.50.620:FF:000089">
    <property type="entry name" value="Bifunctional coenzyme A synthase"/>
    <property type="match status" value="1"/>
</dbReference>
<dbReference type="AlphaFoldDB" id="A0A9N9G348"/>
<keyword evidence="3" id="KW-1185">Reference proteome</keyword>
<proteinExistence type="predicted"/>
<evidence type="ECO:0000313" key="3">
    <source>
        <dbReference type="Proteomes" id="UP000789831"/>
    </source>
</evidence>
<dbReference type="PANTHER" id="PTHR10695">
    <property type="entry name" value="DEPHOSPHO-COA KINASE-RELATED"/>
    <property type="match status" value="1"/>
</dbReference>
<evidence type="ECO:0000313" key="2">
    <source>
        <dbReference type="EMBL" id="CAG8576569.1"/>
    </source>
</evidence>
<accession>A0A9N9G348</accession>
<dbReference type="PANTHER" id="PTHR10695:SF46">
    <property type="entry name" value="BIFUNCTIONAL COENZYME A SYNTHASE-RELATED"/>
    <property type="match status" value="1"/>
</dbReference>
<reference evidence="2" key="1">
    <citation type="submission" date="2021-06" db="EMBL/GenBank/DDBJ databases">
        <authorList>
            <person name="Kallberg Y."/>
            <person name="Tangrot J."/>
            <person name="Rosling A."/>
        </authorList>
    </citation>
    <scope>NUCLEOTIDE SEQUENCE</scope>
    <source>
        <strain evidence="2">MT106</strain>
    </source>
</reference>
<protein>
    <submittedName>
        <fullName evidence="2">1509_t:CDS:1</fullName>
    </submittedName>
</protein>
<dbReference type="InterPro" id="IPR004821">
    <property type="entry name" value="Cyt_trans-like"/>
</dbReference>
<dbReference type="SUPFAM" id="SSF52374">
    <property type="entry name" value="Nucleotidylyl transferase"/>
    <property type="match status" value="1"/>
</dbReference>
<dbReference type="GO" id="GO:0004140">
    <property type="term" value="F:dephospho-CoA kinase activity"/>
    <property type="evidence" value="ECO:0007669"/>
    <property type="project" value="TreeGrafter"/>
</dbReference>
<dbReference type="NCBIfam" id="NF001985">
    <property type="entry name" value="PRK00777.1"/>
    <property type="match status" value="1"/>
</dbReference>
<evidence type="ECO:0000259" key="1">
    <source>
        <dbReference type="Pfam" id="PF01467"/>
    </source>
</evidence>
<dbReference type="InterPro" id="IPR014729">
    <property type="entry name" value="Rossmann-like_a/b/a_fold"/>
</dbReference>
<dbReference type="Pfam" id="PF01467">
    <property type="entry name" value="CTP_transf_like"/>
    <property type="match status" value="1"/>
</dbReference>
<gene>
    <name evidence="2" type="ORF">AGERDE_LOCUS7910</name>
</gene>
<comment type="caution">
    <text evidence="2">The sequence shown here is derived from an EMBL/GenBank/DDBJ whole genome shotgun (WGS) entry which is preliminary data.</text>
</comment>
<feature type="domain" description="Cytidyltransferase-like" evidence="1">
    <location>
        <begin position="181"/>
        <end position="329"/>
    </location>
</feature>
<organism evidence="2 3">
    <name type="scientific">Ambispora gerdemannii</name>
    <dbReference type="NCBI Taxonomy" id="144530"/>
    <lineage>
        <taxon>Eukaryota</taxon>
        <taxon>Fungi</taxon>
        <taxon>Fungi incertae sedis</taxon>
        <taxon>Mucoromycota</taxon>
        <taxon>Glomeromycotina</taxon>
        <taxon>Glomeromycetes</taxon>
        <taxon>Archaeosporales</taxon>
        <taxon>Ambisporaceae</taxon>
        <taxon>Ambispora</taxon>
    </lineage>
</organism>
<dbReference type="EMBL" id="CAJVPL010001546">
    <property type="protein sequence ID" value="CAG8576569.1"/>
    <property type="molecule type" value="Genomic_DNA"/>
</dbReference>
<dbReference type="GO" id="GO:0015937">
    <property type="term" value="P:coenzyme A biosynthetic process"/>
    <property type="evidence" value="ECO:0007669"/>
    <property type="project" value="TreeGrafter"/>
</dbReference>
<dbReference type="Proteomes" id="UP000789831">
    <property type="component" value="Unassembled WGS sequence"/>
</dbReference>
<sequence length="342" mass="38890">MSSNSTPYKRALLHVSLDSFSSFNEYYQEIVSLAICRVSESLTIYVSSPDIHTYKDVPFVHWTEVHDVLSLIYVTATKAAYDNFRLLLNVDVVFEEWCGYSLELSDDEQFEVIFGEREDSSNLRKFNENRKNSNLLELPIQILPSKLKKGQNISITHNDSSPGSSPRPSITKTTRFDHVAVGGTFDHLHAGHKILLHMSAWITSKRLVCGVTAENMLQNKKYKEFLEPIDTRVSKVLKFLRKIRSEEFIKYQVVPIFDIYGPTATDSDIEALVVSKETMAGANSINEERKKRSLKQLDFAMIEVISSTNSSLNEAELKSLKLSSTSVREHLYKTNTKASNTF</sequence>
<dbReference type="Gene3D" id="3.40.50.620">
    <property type="entry name" value="HUPs"/>
    <property type="match status" value="1"/>
</dbReference>
<name>A0A9N9G348_9GLOM</name>
<dbReference type="OrthoDB" id="330671at2759"/>